<dbReference type="AlphaFoldDB" id="A0A4Z1F046"/>
<dbReference type="Proteomes" id="UP000297910">
    <property type="component" value="Unassembled WGS sequence"/>
</dbReference>
<comment type="caution">
    <text evidence="2">The sequence shown here is derived from an EMBL/GenBank/DDBJ whole genome shotgun (WGS) entry which is preliminary data.</text>
</comment>
<evidence type="ECO:0000313" key="3">
    <source>
        <dbReference type="Proteomes" id="UP000297910"/>
    </source>
</evidence>
<name>A0A4Z1F046_9HELO</name>
<feature type="transmembrane region" description="Helical" evidence="1">
    <location>
        <begin position="12"/>
        <end position="35"/>
    </location>
</feature>
<keyword evidence="1" id="KW-0812">Transmembrane</keyword>
<proteinExistence type="predicted"/>
<dbReference type="EMBL" id="PQXI01000402">
    <property type="protein sequence ID" value="TGO17914.1"/>
    <property type="molecule type" value="Genomic_DNA"/>
</dbReference>
<keyword evidence="1" id="KW-1133">Transmembrane helix</keyword>
<evidence type="ECO:0000313" key="2">
    <source>
        <dbReference type="EMBL" id="TGO17914.1"/>
    </source>
</evidence>
<gene>
    <name evidence="2" type="ORF">BPAE_0404g00050</name>
</gene>
<evidence type="ECO:0000256" key="1">
    <source>
        <dbReference type="SAM" id="Phobius"/>
    </source>
</evidence>
<reference evidence="2 3" key="1">
    <citation type="submission" date="2017-12" db="EMBL/GenBank/DDBJ databases">
        <title>Comparative genomics of Botrytis spp.</title>
        <authorList>
            <person name="Valero-Jimenez C.A."/>
            <person name="Tapia P."/>
            <person name="Veloso J."/>
            <person name="Silva-Moreno E."/>
            <person name="Staats M."/>
            <person name="Valdes J.H."/>
            <person name="Van Kan J.A.L."/>
        </authorList>
    </citation>
    <scope>NUCLEOTIDE SEQUENCE [LARGE SCALE GENOMIC DNA]</scope>
    <source>
        <strain evidence="2 3">Bp0003</strain>
    </source>
</reference>
<organism evidence="2 3">
    <name type="scientific">Botrytis paeoniae</name>
    <dbReference type="NCBI Taxonomy" id="278948"/>
    <lineage>
        <taxon>Eukaryota</taxon>
        <taxon>Fungi</taxon>
        <taxon>Dikarya</taxon>
        <taxon>Ascomycota</taxon>
        <taxon>Pezizomycotina</taxon>
        <taxon>Leotiomycetes</taxon>
        <taxon>Helotiales</taxon>
        <taxon>Sclerotiniaceae</taxon>
        <taxon>Botrytis</taxon>
    </lineage>
</organism>
<protein>
    <submittedName>
        <fullName evidence="2">Uncharacterized protein</fullName>
    </submittedName>
</protein>
<keyword evidence="3" id="KW-1185">Reference proteome</keyword>
<keyword evidence="1" id="KW-0472">Membrane</keyword>
<sequence>MYCQALEGYEKALGLELVSSYLPALYTIFAFGDLFSQTDRKDMTKAMYIRALSEYTTVQGPSSKWSRQTKDRLQALRVVSTETNIGQNENTMPEVVNSRSLKEKILLKSKGIPLLKW</sequence>
<accession>A0A4Z1F046</accession>